<dbReference type="EMBL" id="KN833037">
    <property type="protein sequence ID" value="KIM76186.1"/>
    <property type="molecule type" value="Genomic_DNA"/>
</dbReference>
<dbReference type="SUPFAM" id="SSF46565">
    <property type="entry name" value="Chaperone J-domain"/>
    <property type="match status" value="1"/>
</dbReference>
<evidence type="ECO:0000313" key="4">
    <source>
        <dbReference type="Proteomes" id="UP000054166"/>
    </source>
</evidence>
<feature type="domain" description="J" evidence="2">
    <location>
        <begin position="39"/>
        <end position="108"/>
    </location>
</feature>
<proteinExistence type="predicted"/>
<dbReference type="PANTHER" id="PTHR44145:SF3">
    <property type="entry name" value="DNAJ HOMOLOG SUBFAMILY A MEMBER 3, MITOCHONDRIAL"/>
    <property type="match status" value="1"/>
</dbReference>
<reference evidence="3 4" key="1">
    <citation type="submission" date="2014-04" db="EMBL/GenBank/DDBJ databases">
        <authorList>
            <consortium name="DOE Joint Genome Institute"/>
            <person name="Kuo A."/>
            <person name="Tarkka M."/>
            <person name="Buscot F."/>
            <person name="Kohler A."/>
            <person name="Nagy L.G."/>
            <person name="Floudas D."/>
            <person name="Copeland A."/>
            <person name="Barry K.W."/>
            <person name="Cichocki N."/>
            <person name="Veneault-Fourrey C."/>
            <person name="LaButti K."/>
            <person name="Lindquist E.A."/>
            <person name="Lipzen A."/>
            <person name="Lundell T."/>
            <person name="Morin E."/>
            <person name="Murat C."/>
            <person name="Sun H."/>
            <person name="Tunlid A."/>
            <person name="Henrissat B."/>
            <person name="Grigoriev I.V."/>
            <person name="Hibbett D.S."/>
            <person name="Martin F."/>
            <person name="Nordberg H.P."/>
            <person name="Cantor M.N."/>
            <person name="Hua S.X."/>
        </authorList>
    </citation>
    <scope>NUCLEOTIDE SEQUENCE [LARGE SCALE GENOMIC DNA]</scope>
    <source>
        <strain evidence="3 4">F 1598</strain>
    </source>
</reference>
<dbReference type="STRING" id="765440.A0A0C3F904"/>
<dbReference type="Pfam" id="PF00226">
    <property type="entry name" value="DnaJ"/>
    <property type="match status" value="1"/>
</dbReference>
<keyword evidence="1" id="KW-0143">Chaperone</keyword>
<dbReference type="InterPro" id="IPR051938">
    <property type="entry name" value="Apopto_cytoskel_mod"/>
</dbReference>
<dbReference type="AlphaFoldDB" id="A0A0C3F904"/>
<dbReference type="HOGENOM" id="CLU_2197948_0_0_1"/>
<protein>
    <recommendedName>
        <fullName evidence="2">J domain-containing protein</fullName>
    </recommendedName>
</protein>
<evidence type="ECO:0000259" key="2">
    <source>
        <dbReference type="PROSITE" id="PS50076"/>
    </source>
</evidence>
<evidence type="ECO:0000313" key="3">
    <source>
        <dbReference type="EMBL" id="KIM76186.1"/>
    </source>
</evidence>
<dbReference type="InParanoid" id="A0A0C3F904"/>
<organism evidence="3 4">
    <name type="scientific">Piloderma croceum (strain F 1598)</name>
    <dbReference type="NCBI Taxonomy" id="765440"/>
    <lineage>
        <taxon>Eukaryota</taxon>
        <taxon>Fungi</taxon>
        <taxon>Dikarya</taxon>
        <taxon>Basidiomycota</taxon>
        <taxon>Agaricomycotina</taxon>
        <taxon>Agaricomycetes</taxon>
        <taxon>Agaricomycetidae</taxon>
        <taxon>Atheliales</taxon>
        <taxon>Atheliaceae</taxon>
        <taxon>Piloderma</taxon>
    </lineage>
</organism>
<dbReference type="Proteomes" id="UP000054166">
    <property type="component" value="Unassembled WGS sequence"/>
</dbReference>
<name>A0A0C3F904_PILCF</name>
<dbReference type="PROSITE" id="PS50076">
    <property type="entry name" value="DNAJ_2"/>
    <property type="match status" value="1"/>
</dbReference>
<accession>A0A0C3F904</accession>
<reference evidence="4" key="2">
    <citation type="submission" date="2015-01" db="EMBL/GenBank/DDBJ databases">
        <title>Evolutionary Origins and Diversification of the Mycorrhizal Mutualists.</title>
        <authorList>
            <consortium name="DOE Joint Genome Institute"/>
            <consortium name="Mycorrhizal Genomics Consortium"/>
            <person name="Kohler A."/>
            <person name="Kuo A."/>
            <person name="Nagy L.G."/>
            <person name="Floudas D."/>
            <person name="Copeland A."/>
            <person name="Barry K.W."/>
            <person name="Cichocki N."/>
            <person name="Veneault-Fourrey C."/>
            <person name="LaButti K."/>
            <person name="Lindquist E.A."/>
            <person name="Lipzen A."/>
            <person name="Lundell T."/>
            <person name="Morin E."/>
            <person name="Murat C."/>
            <person name="Riley R."/>
            <person name="Ohm R."/>
            <person name="Sun H."/>
            <person name="Tunlid A."/>
            <person name="Henrissat B."/>
            <person name="Grigoriev I.V."/>
            <person name="Hibbett D.S."/>
            <person name="Martin F."/>
        </authorList>
    </citation>
    <scope>NUCLEOTIDE SEQUENCE [LARGE SCALE GENOMIC DNA]</scope>
    <source>
        <strain evidence="4">F 1598</strain>
    </source>
</reference>
<dbReference type="CDD" id="cd06257">
    <property type="entry name" value="DnaJ"/>
    <property type="match status" value="1"/>
</dbReference>
<dbReference type="InterPro" id="IPR036869">
    <property type="entry name" value="J_dom_sf"/>
</dbReference>
<dbReference type="SMART" id="SM00271">
    <property type="entry name" value="DnaJ"/>
    <property type="match status" value="1"/>
</dbReference>
<dbReference type="PANTHER" id="PTHR44145">
    <property type="entry name" value="DNAJ HOMOLOG SUBFAMILY A MEMBER 3, MITOCHONDRIAL"/>
    <property type="match status" value="1"/>
</dbReference>
<sequence length="108" mass="12334">MSAWAATRRDYTADICRAFIKLGGCNRRSFSSSPSRWKSCYQILGVSRTATQAEIKRAYIELSKLEHPDRSTRSDAKQRFSNINAAHTVLRSKETRCELSAVAKRRYS</sequence>
<gene>
    <name evidence="3" type="ORF">PILCRDRAFT_652062</name>
</gene>
<dbReference type="InterPro" id="IPR001623">
    <property type="entry name" value="DnaJ_domain"/>
</dbReference>
<evidence type="ECO:0000256" key="1">
    <source>
        <dbReference type="ARBA" id="ARBA00023186"/>
    </source>
</evidence>
<dbReference type="Gene3D" id="1.10.287.110">
    <property type="entry name" value="DnaJ domain"/>
    <property type="match status" value="1"/>
</dbReference>
<keyword evidence="4" id="KW-1185">Reference proteome</keyword>
<dbReference type="OrthoDB" id="10250354at2759"/>
<dbReference type="PRINTS" id="PR00625">
    <property type="entry name" value="JDOMAIN"/>
</dbReference>